<sequence>MRSRISILLNIVNNKVKIEKVIHRGQRKYNKYKHIFKLLSCNVRDTD</sequence>
<reference evidence="1" key="1">
    <citation type="submission" date="2008-12" db="EMBL/GenBank/DDBJ databases">
        <title>Medicago truncatula full length cdna cloning project.</title>
        <authorList>
            <person name="Moskal W."/>
            <person name="Chan A."/>
            <person name="Cheung F."/>
            <person name="Xiao Y."/>
            <person name="Town C.D."/>
        </authorList>
    </citation>
    <scope>NUCLEOTIDE SEQUENCE</scope>
</reference>
<accession>B7FFM3</accession>
<protein>
    <submittedName>
        <fullName evidence="1">Uncharacterized protein</fullName>
    </submittedName>
</protein>
<name>B7FFM3_MEDTR</name>
<evidence type="ECO:0000313" key="1">
    <source>
        <dbReference type="EMBL" id="ACJ83437.1"/>
    </source>
</evidence>
<dbReference type="AlphaFoldDB" id="B7FFM3"/>
<dbReference type="EMBL" id="BT050768">
    <property type="protein sequence ID" value="ACJ83437.1"/>
    <property type="molecule type" value="mRNA"/>
</dbReference>
<organism evidence="1">
    <name type="scientific">Medicago truncatula</name>
    <name type="common">Barrel medic</name>
    <name type="synonym">Medicago tribuloides</name>
    <dbReference type="NCBI Taxonomy" id="3880"/>
    <lineage>
        <taxon>Eukaryota</taxon>
        <taxon>Viridiplantae</taxon>
        <taxon>Streptophyta</taxon>
        <taxon>Embryophyta</taxon>
        <taxon>Tracheophyta</taxon>
        <taxon>Spermatophyta</taxon>
        <taxon>Magnoliopsida</taxon>
        <taxon>eudicotyledons</taxon>
        <taxon>Gunneridae</taxon>
        <taxon>Pentapetalae</taxon>
        <taxon>rosids</taxon>
        <taxon>fabids</taxon>
        <taxon>Fabales</taxon>
        <taxon>Fabaceae</taxon>
        <taxon>Papilionoideae</taxon>
        <taxon>50 kb inversion clade</taxon>
        <taxon>NPAAA clade</taxon>
        <taxon>Hologalegina</taxon>
        <taxon>IRL clade</taxon>
        <taxon>Trifolieae</taxon>
        <taxon>Medicago</taxon>
    </lineage>
</organism>
<proteinExistence type="evidence at transcript level"/>